<dbReference type="Gene3D" id="2.30.30.40">
    <property type="entry name" value="SH3 Domains"/>
    <property type="match status" value="1"/>
</dbReference>
<dbReference type="Gene3D" id="2.40.50.180">
    <property type="entry name" value="CheA-289, Domain 4"/>
    <property type="match status" value="1"/>
</dbReference>
<name>A0ABW5Q9D9_9BACI</name>
<dbReference type="PANTHER" id="PTHR22617">
    <property type="entry name" value="CHEMOTAXIS SENSOR HISTIDINE KINASE-RELATED"/>
    <property type="match status" value="1"/>
</dbReference>
<dbReference type="InterPro" id="IPR036061">
    <property type="entry name" value="CheW-like_dom_sf"/>
</dbReference>
<dbReference type="SUPFAM" id="SSF50341">
    <property type="entry name" value="CheW-like"/>
    <property type="match status" value="1"/>
</dbReference>
<proteinExistence type="predicted"/>
<dbReference type="RefSeq" id="WP_054751480.1">
    <property type="nucleotide sequence ID" value="NZ_JBHUMZ010000016.1"/>
</dbReference>
<evidence type="ECO:0000313" key="3">
    <source>
        <dbReference type="Proteomes" id="UP001597452"/>
    </source>
</evidence>
<dbReference type="InterPro" id="IPR002545">
    <property type="entry name" value="CheW-lke_dom"/>
</dbReference>
<keyword evidence="3" id="KW-1185">Reference proteome</keyword>
<dbReference type="EMBL" id="JBHUMZ010000016">
    <property type="protein sequence ID" value="MFD2638295.1"/>
    <property type="molecule type" value="Genomic_DNA"/>
</dbReference>
<evidence type="ECO:0000259" key="1">
    <source>
        <dbReference type="PROSITE" id="PS50851"/>
    </source>
</evidence>
<protein>
    <submittedName>
        <fullName evidence="2">Chemotaxis protein CheW</fullName>
    </submittedName>
</protein>
<dbReference type="SMART" id="SM00260">
    <property type="entry name" value="CheW"/>
    <property type="match status" value="1"/>
</dbReference>
<organism evidence="2 3">
    <name type="scientific">Piscibacillus salipiscarius</name>
    <dbReference type="NCBI Taxonomy" id="299480"/>
    <lineage>
        <taxon>Bacteria</taxon>
        <taxon>Bacillati</taxon>
        <taxon>Bacillota</taxon>
        <taxon>Bacilli</taxon>
        <taxon>Bacillales</taxon>
        <taxon>Bacillaceae</taxon>
        <taxon>Piscibacillus</taxon>
    </lineage>
</organism>
<comment type="caution">
    <text evidence="2">The sequence shown here is derived from an EMBL/GenBank/DDBJ whole genome shotgun (WGS) entry which is preliminary data.</text>
</comment>
<dbReference type="Pfam" id="PF01584">
    <property type="entry name" value="CheW"/>
    <property type="match status" value="1"/>
</dbReference>
<sequence>MERQKFIILTLNEECYAIPIDYIHSIERTQPVTRIPNTEGFVKGVINLRGIITPVIDLRERMGFEAKPLDEVSRIIITNRSQESIGLIVDGADDVIEINNDDIEPPPETISENYRDYIEGVIKHEQRLIVLLSLEHVFEADFVKQHHV</sequence>
<accession>A0ABW5Q9D9</accession>
<gene>
    <name evidence="2" type="ORF">ACFSW4_05420</name>
</gene>
<dbReference type="PANTHER" id="PTHR22617:SF23">
    <property type="entry name" value="CHEMOTAXIS PROTEIN CHEW"/>
    <property type="match status" value="1"/>
</dbReference>
<evidence type="ECO:0000313" key="2">
    <source>
        <dbReference type="EMBL" id="MFD2638295.1"/>
    </source>
</evidence>
<dbReference type="PROSITE" id="PS50851">
    <property type="entry name" value="CHEW"/>
    <property type="match status" value="1"/>
</dbReference>
<feature type="domain" description="CheW-like" evidence="1">
    <location>
        <begin position="3"/>
        <end position="143"/>
    </location>
</feature>
<dbReference type="InterPro" id="IPR039315">
    <property type="entry name" value="CheW"/>
</dbReference>
<reference evidence="3" key="1">
    <citation type="journal article" date="2019" name="Int. J. Syst. Evol. Microbiol.">
        <title>The Global Catalogue of Microorganisms (GCM) 10K type strain sequencing project: providing services to taxonomists for standard genome sequencing and annotation.</title>
        <authorList>
            <consortium name="The Broad Institute Genomics Platform"/>
            <consortium name="The Broad Institute Genome Sequencing Center for Infectious Disease"/>
            <person name="Wu L."/>
            <person name="Ma J."/>
        </authorList>
    </citation>
    <scope>NUCLEOTIDE SEQUENCE [LARGE SCALE GENOMIC DNA]</scope>
    <source>
        <strain evidence="3">TISTR 1571</strain>
    </source>
</reference>
<dbReference type="Proteomes" id="UP001597452">
    <property type="component" value="Unassembled WGS sequence"/>
</dbReference>